<feature type="compositionally biased region" description="Basic and acidic residues" evidence="1">
    <location>
        <begin position="15"/>
        <end position="37"/>
    </location>
</feature>
<proteinExistence type="predicted"/>
<accession>A0A6A5YD08</accession>
<name>A0A6A5YD08_9PEZI</name>
<evidence type="ECO:0000313" key="3">
    <source>
        <dbReference type="Proteomes" id="UP000799776"/>
    </source>
</evidence>
<dbReference type="Proteomes" id="UP000799776">
    <property type="component" value="Unassembled WGS sequence"/>
</dbReference>
<sequence length="225" mass="24724">MAKPNGSKILGQDRQIVDVEKDLEQDKAAMHGKDPNKSKSMTQNAKVLPIRNKATQNKRHVHDKDLGRFDYDVQGMTNEDFAGFMNVGYQIVGSGIDDSSDDENIPGNDFGFVSQQNTNDDFFNGHGAAMNNEASNHVLNYQNPVQADDHILPFTASDLGLDPIPRLFGDDIPGGVQILDFSDLEASVGNAPLDALLGNAGKVSDEHYAVRKDKKVRVWKSRAQK</sequence>
<dbReference type="EMBL" id="ML978714">
    <property type="protein sequence ID" value="KAF2089755.1"/>
    <property type="molecule type" value="Genomic_DNA"/>
</dbReference>
<organism evidence="2 3">
    <name type="scientific">Saccharata proteae CBS 121410</name>
    <dbReference type="NCBI Taxonomy" id="1314787"/>
    <lineage>
        <taxon>Eukaryota</taxon>
        <taxon>Fungi</taxon>
        <taxon>Dikarya</taxon>
        <taxon>Ascomycota</taxon>
        <taxon>Pezizomycotina</taxon>
        <taxon>Dothideomycetes</taxon>
        <taxon>Dothideomycetes incertae sedis</taxon>
        <taxon>Botryosphaeriales</taxon>
        <taxon>Saccharataceae</taxon>
        <taxon>Saccharata</taxon>
    </lineage>
</organism>
<gene>
    <name evidence="2" type="ORF">K490DRAFT_55326</name>
</gene>
<evidence type="ECO:0000313" key="2">
    <source>
        <dbReference type="EMBL" id="KAF2089755.1"/>
    </source>
</evidence>
<dbReference type="AlphaFoldDB" id="A0A6A5YD08"/>
<protein>
    <submittedName>
        <fullName evidence="2">Uncharacterized protein</fullName>
    </submittedName>
</protein>
<evidence type="ECO:0000256" key="1">
    <source>
        <dbReference type="SAM" id="MobiDB-lite"/>
    </source>
</evidence>
<reference evidence="2" key="1">
    <citation type="journal article" date="2020" name="Stud. Mycol.">
        <title>101 Dothideomycetes genomes: a test case for predicting lifestyles and emergence of pathogens.</title>
        <authorList>
            <person name="Haridas S."/>
            <person name="Albert R."/>
            <person name="Binder M."/>
            <person name="Bloem J."/>
            <person name="Labutti K."/>
            <person name="Salamov A."/>
            <person name="Andreopoulos B."/>
            <person name="Baker S."/>
            <person name="Barry K."/>
            <person name="Bills G."/>
            <person name="Bluhm B."/>
            <person name="Cannon C."/>
            <person name="Castanera R."/>
            <person name="Culley D."/>
            <person name="Daum C."/>
            <person name="Ezra D."/>
            <person name="Gonzalez J."/>
            <person name="Henrissat B."/>
            <person name="Kuo A."/>
            <person name="Liang C."/>
            <person name="Lipzen A."/>
            <person name="Lutzoni F."/>
            <person name="Magnuson J."/>
            <person name="Mondo S."/>
            <person name="Nolan M."/>
            <person name="Ohm R."/>
            <person name="Pangilinan J."/>
            <person name="Park H.-J."/>
            <person name="Ramirez L."/>
            <person name="Alfaro M."/>
            <person name="Sun H."/>
            <person name="Tritt A."/>
            <person name="Yoshinaga Y."/>
            <person name="Zwiers L.-H."/>
            <person name="Turgeon B."/>
            <person name="Goodwin S."/>
            <person name="Spatafora J."/>
            <person name="Crous P."/>
            <person name="Grigoriev I."/>
        </authorList>
    </citation>
    <scope>NUCLEOTIDE SEQUENCE</scope>
    <source>
        <strain evidence="2">CBS 121410</strain>
    </source>
</reference>
<keyword evidence="3" id="KW-1185">Reference proteome</keyword>
<feature type="region of interest" description="Disordered" evidence="1">
    <location>
        <begin position="1"/>
        <end position="46"/>
    </location>
</feature>